<comment type="caution">
    <text evidence="1">The sequence shown here is derived from an EMBL/GenBank/DDBJ whole genome shotgun (WGS) entry which is preliminary data.</text>
</comment>
<name>A0ACC2IN84_9PLEO</name>
<proteinExistence type="predicted"/>
<reference evidence="1" key="1">
    <citation type="submission" date="2022-11" db="EMBL/GenBank/DDBJ databases">
        <title>Genome Sequence of Boeremia exigua.</title>
        <authorList>
            <person name="Buettner E."/>
        </authorList>
    </citation>
    <scope>NUCLEOTIDE SEQUENCE</scope>
    <source>
        <strain evidence="1">CU02</strain>
    </source>
</reference>
<keyword evidence="2" id="KW-1185">Reference proteome</keyword>
<accession>A0ACC2IN84</accession>
<organism evidence="1 2">
    <name type="scientific">Boeremia exigua</name>
    <dbReference type="NCBI Taxonomy" id="749465"/>
    <lineage>
        <taxon>Eukaryota</taxon>
        <taxon>Fungi</taxon>
        <taxon>Dikarya</taxon>
        <taxon>Ascomycota</taxon>
        <taxon>Pezizomycotina</taxon>
        <taxon>Dothideomycetes</taxon>
        <taxon>Pleosporomycetidae</taxon>
        <taxon>Pleosporales</taxon>
        <taxon>Pleosporineae</taxon>
        <taxon>Didymellaceae</taxon>
        <taxon>Boeremia</taxon>
    </lineage>
</organism>
<dbReference type="EMBL" id="JAPHNI010000087">
    <property type="protein sequence ID" value="KAJ8116603.1"/>
    <property type="molecule type" value="Genomic_DNA"/>
</dbReference>
<dbReference type="Proteomes" id="UP001153331">
    <property type="component" value="Unassembled WGS sequence"/>
</dbReference>
<evidence type="ECO:0000313" key="2">
    <source>
        <dbReference type="Proteomes" id="UP001153331"/>
    </source>
</evidence>
<gene>
    <name evidence="1" type="ORF">OPT61_g2012</name>
</gene>
<sequence length="1504" mass="167620">MAILRVPYTDPLPLPKIIPASASTTSGAIAALIDFLSPSLSSSRPYLRGTSPVKHEKTLLLTGAGISVASGLADYRGPNGTYTQNRTYKPIYYNEFCENHEARKRYWARSFLGWTNLDKARPNKAHEACGDLGRLGVVGRVITQSECFTVPRGIKETDVLEDVDSFHPKAHPNLPTTELHGYLRNLVCITCRNEYDRKLFQDQLAKLNPVWATFLEEMLASGALDSENPDERRKKGMKTNPDGDADVPDAPYTTFRYPPCPTCLQKPPQKAGGGVVKVEVDQDGAWKHGSEGGVLKPAVIMFGESIPAPTKVAAEQAVDEAGRLLVIGSSLATYSAWRLVKKAKEQNLPIGILNMGGARGEEAFFTDIEESNTGREAVRVSENVEKVLPQVPGGKAYGASRNTERTETVFWEIVRLHLKMELWKSDAAYTLQPTDGSLRKSEIIFEDGSDMSTPKFPIWNSDAVYTPRPRALIPVLGSPNGHQTGGVRSTGSGAEHSISCPYNCGTGFIGVHAASNMTQHLKSQNCIGSAKDKPRYVCTVEGCTKQFIRSDSLKVHLWMRHNIAQSLDRNRSPGYDKDKCGFSSQDCFIGRSNDSLLVDDVPQKIGQIQPEGSGNNTSPVYGGTVTVKDGEDGRSIQSADPSTTLRSTRNDYTVLETEGATMALQRVFQEDADLIKLYQRAINDWSIGHEMLQYKLGRLIGDMARDLRHETDKEVGRLASSIVSVKARYFAYCATEAAEQSQQVQKKREESGDKHELRERPEGNDLYWLQLIGKDRFEDLAILRSFLVQSAAFQTFRDRLALFIQPKETRPHEVKSQTETLDIESPRFSYLIALGRVSHIYNALFGAVGLLEPQLQPNNVRLRWQCRCGDKFFSDVQEYRPGGISRLKRRMERSGHLKVTADTYSQGESRRKFIIPRPAWLRSAARSLSSIFVGASAESKCLPQHHPSSFPKATMLRRNPPAPEREQFLMACMHRTQHHVNVVQDLLQEVSTDRQLFCFLRKQLRRHHSFSGSLLSMKCVQRIFFVKFRLRKGGVAEVRHHKTCCTQQNCECIPPQVKVAKPPIGSGEYDCTPSGPPDTWPPVCPEFMMHMLYSPECIAEDDSSILEQLPKKMHCKLGEVNGPPPEGWGLYFQEESDIPCSLDSVRGRYPGRIWSKRVYRRSGQYDRHMDSDDEQDFWIDGLSSTNGLLGEICRYNLLASCVINDDVGHECSTRRADVCGARQTSVERAIERSATARNMVSLFRMTCANVATIVKFRGRSADTDPMQKQQQEGSMTVTLHEERAARGAGEGNTPNSASLTTKKCGEAHEKSRVEGRVCGKCWLAQPATYAASFLHTFTLAIAVLAHRLTAMSKLTEMNEQYGNSGYNQIDGYGANPYDQRNDGAQGGRYNNYSQGQYDDPGLEMQNYGDQPARSADPNAILNECREVDRALDDLDGQLANLERVFRQVLARPDMPSGEINNLSTQIMTGYRGLVSRVKNIKSKPESGSPRNAPQVGKERLAGRC</sequence>
<protein>
    <submittedName>
        <fullName evidence="1">Uncharacterized protein</fullName>
    </submittedName>
</protein>
<evidence type="ECO:0000313" key="1">
    <source>
        <dbReference type="EMBL" id="KAJ8116603.1"/>
    </source>
</evidence>